<comment type="caution">
    <text evidence="1">The sequence shown here is derived from an EMBL/GenBank/DDBJ whole genome shotgun (WGS) entry which is preliminary data.</text>
</comment>
<dbReference type="Proteomes" id="UP001501343">
    <property type="component" value="Unassembled WGS sequence"/>
</dbReference>
<dbReference type="RefSeq" id="WP_248144924.1">
    <property type="nucleotide sequence ID" value="NZ_BAAAOF010000002.1"/>
</dbReference>
<protein>
    <submittedName>
        <fullName evidence="1">Uncharacterized protein</fullName>
    </submittedName>
</protein>
<organism evidence="1 2">
    <name type="scientific">Microbacterium aoyamense</name>
    <dbReference type="NCBI Taxonomy" id="344166"/>
    <lineage>
        <taxon>Bacteria</taxon>
        <taxon>Bacillati</taxon>
        <taxon>Actinomycetota</taxon>
        <taxon>Actinomycetes</taxon>
        <taxon>Micrococcales</taxon>
        <taxon>Microbacteriaceae</taxon>
        <taxon>Microbacterium</taxon>
    </lineage>
</organism>
<evidence type="ECO:0000313" key="1">
    <source>
        <dbReference type="EMBL" id="GAA1915002.1"/>
    </source>
</evidence>
<evidence type="ECO:0000313" key="2">
    <source>
        <dbReference type="Proteomes" id="UP001501343"/>
    </source>
</evidence>
<keyword evidence="2" id="KW-1185">Reference proteome</keyword>
<dbReference type="EMBL" id="BAAAOF010000002">
    <property type="protein sequence ID" value="GAA1915002.1"/>
    <property type="molecule type" value="Genomic_DNA"/>
</dbReference>
<accession>A0ABN2P895</accession>
<gene>
    <name evidence="1" type="ORF">GCM10009775_04300</name>
</gene>
<name>A0ABN2P895_9MICO</name>
<proteinExistence type="predicted"/>
<sequence>MNLYQKYLAADMVTKRVESVGLTVTYVMFHDDYANRGTSGAAIDLSIDYRDANGKWMSDADREAKVNAFLERYPDTAVTRKAEYGGKPEMLARGVTSTGIAWEINFHSGTCERVQVGTKKVERFEPEALANLKKVTVDEPIYEYVCADPIVAAGLVAA</sequence>
<reference evidence="1 2" key="1">
    <citation type="journal article" date="2019" name="Int. J. Syst. Evol. Microbiol.">
        <title>The Global Catalogue of Microorganisms (GCM) 10K type strain sequencing project: providing services to taxonomists for standard genome sequencing and annotation.</title>
        <authorList>
            <consortium name="The Broad Institute Genomics Platform"/>
            <consortium name="The Broad Institute Genome Sequencing Center for Infectious Disease"/>
            <person name="Wu L."/>
            <person name="Ma J."/>
        </authorList>
    </citation>
    <scope>NUCLEOTIDE SEQUENCE [LARGE SCALE GENOMIC DNA]</scope>
    <source>
        <strain evidence="1 2">JCM 14900</strain>
    </source>
</reference>